<accession>A0A3E1NXM1</accession>
<dbReference type="CDD" id="cd07989">
    <property type="entry name" value="LPLAT_AGPAT-like"/>
    <property type="match status" value="1"/>
</dbReference>
<evidence type="ECO:0000313" key="6">
    <source>
        <dbReference type="EMBL" id="RFM32671.1"/>
    </source>
</evidence>
<keyword evidence="4" id="KW-0812">Transmembrane</keyword>
<dbReference type="SUPFAM" id="SSF69593">
    <property type="entry name" value="Glycerol-3-phosphate (1)-acyltransferase"/>
    <property type="match status" value="1"/>
</dbReference>
<keyword evidence="3 6" id="KW-0012">Acyltransferase</keyword>
<dbReference type="OrthoDB" id="9803035at2"/>
<organism evidence="6 7">
    <name type="scientific">Chitinophaga silvisoli</name>
    <dbReference type="NCBI Taxonomy" id="2291814"/>
    <lineage>
        <taxon>Bacteria</taxon>
        <taxon>Pseudomonadati</taxon>
        <taxon>Bacteroidota</taxon>
        <taxon>Chitinophagia</taxon>
        <taxon>Chitinophagales</taxon>
        <taxon>Chitinophagaceae</taxon>
        <taxon>Chitinophaga</taxon>
    </lineage>
</organism>
<dbReference type="EMBL" id="QTJV01000009">
    <property type="protein sequence ID" value="RFM32671.1"/>
    <property type="molecule type" value="Genomic_DNA"/>
</dbReference>
<evidence type="ECO:0000313" key="7">
    <source>
        <dbReference type="Proteomes" id="UP000261174"/>
    </source>
</evidence>
<evidence type="ECO:0000256" key="3">
    <source>
        <dbReference type="ARBA" id="ARBA00023315"/>
    </source>
</evidence>
<feature type="domain" description="Phospholipid/glycerol acyltransferase" evidence="5">
    <location>
        <begin position="79"/>
        <end position="193"/>
    </location>
</feature>
<evidence type="ECO:0000259" key="5">
    <source>
        <dbReference type="SMART" id="SM00563"/>
    </source>
</evidence>
<dbReference type="InterPro" id="IPR002123">
    <property type="entry name" value="Plipid/glycerol_acylTrfase"/>
</dbReference>
<name>A0A3E1NXM1_9BACT</name>
<keyword evidence="4" id="KW-1133">Transmembrane helix</keyword>
<proteinExistence type="predicted"/>
<keyword evidence="4" id="KW-0472">Membrane</keyword>
<comment type="pathway">
    <text evidence="1">Lipid metabolism.</text>
</comment>
<comment type="caution">
    <text evidence="6">The sequence shown here is derived from an EMBL/GenBank/DDBJ whole genome shotgun (WGS) entry which is preliminary data.</text>
</comment>
<dbReference type="SMART" id="SM00563">
    <property type="entry name" value="PlsC"/>
    <property type="match status" value="1"/>
</dbReference>
<keyword evidence="2 6" id="KW-0808">Transferase</keyword>
<keyword evidence="7" id="KW-1185">Reference proteome</keyword>
<evidence type="ECO:0000256" key="1">
    <source>
        <dbReference type="ARBA" id="ARBA00005189"/>
    </source>
</evidence>
<dbReference type="RefSeq" id="WP_116855865.1">
    <property type="nucleotide sequence ID" value="NZ_QTJV01000009.1"/>
</dbReference>
<dbReference type="Pfam" id="PF01553">
    <property type="entry name" value="Acyltransferase"/>
    <property type="match status" value="1"/>
</dbReference>
<dbReference type="GO" id="GO:0006654">
    <property type="term" value="P:phosphatidic acid biosynthetic process"/>
    <property type="evidence" value="ECO:0007669"/>
    <property type="project" value="TreeGrafter"/>
</dbReference>
<dbReference type="GO" id="GO:0003841">
    <property type="term" value="F:1-acylglycerol-3-phosphate O-acyltransferase activity"/>
    <property type="evidence" value="ECO:0007669"/>
    <property type="project" value="TreeGrafter"/>
</dbReference>
<dbReference type="AlphaFoldDB" id="A0A3E1NXM1"/>
<evidence type="ECO:0000256" key="4">
    <source>
        <dbReference type="SAM" id="Phobius"/>
    </source>
</evidence>
<protein>
    <submittedName>
        <fullName evidence="6">1-acyl-sn-glycerol-3-phosphate acyltransferase</fullName>
    </submittedName>
</protein>
<dbReference type="Proteomes" id="UP000261174">
    <property type="component" value="Unassembled WGS sequence"/>
</dbReference>
<dbReference type="PANTHER" id="PTHR10434:SF11">
    <property type="entry name" value="1-ACYL-SN-GLYCEROL-3-PHOSPHATE ACYLTRANSFERASE"/>
    <property type="match status" value="1"/>
</dbReference>
<dbReference type="PANTHER" id="PTHR10434">
    <property type="entry name" value="1-ACYL-SN-GLYCEROL-3-PHOSPHATE ACYLTRANSFERASE"/>
    <property type="match status" value="1"/>
</dbReference>
<gene>
    <name evidence="6" type="ORF">DXN04_23675</name>
</gene>
<feature type="transmembrane region" description="Helical" evidence="4">
    <location>
        <begin position="12"/>
        <end position="39"/>
    </location>
</feature>
<reference evidence="6 7" key="1">
    <citation type="submission" date="2018-08" db="EMBL/GenBank/DDBJ databases">
        <title>Chitinophaga sp. K20C18050901, a novel bacterium isolated from forest soil.</title>
        <authorList>
            <person name="Wang C."/>
        </authorList>
    </citation>
    <scope>NUCLEOTIDE SEQUENCE [LARGE SCALE GENOMIC DNA]</scope>
    <source>
        <strain evidence="6 7">K20C18050901</strain>
    </source>
</reference>
<sequence>MNWLKNLVGRIYALYVLIIFIIFMLIFLLPMWLVSFYSLRIRLRKFVKLGRLWCRLMMPLIGCPVRTIGRENFGPGQAYIIVCNHNSFIDIPATYAGIPGTHKSLAKKEMVKTPIFGIMYKIGSVLVDRKDPASRKQSFVEMKEVLKNGIHMLLYPEGTRNKTGQPLKEFYDGAFSLAIDTQQPILPTVIWGTRKILPNDKPFFAWPHAVKMEFLPPVSTIGYDIEDVEELKAKVFKIMWDRYQEEEKS</sequence>
<evidence type="ECO:0000256" key="2">
    <source>
        <dbReference type="ARBA" id="ARBA00022679"/>
    </source>
</evidence>